<reference evidence="2" key="1">
    <citation type="submission" date="2020-01" db="EMBL/GenBank/DDBJ databases">
        <title>Identification and distribution of gene clusters putatively required for synthesis of sphingolipid metabolism inhibitors in phylogenetically diverse species of the filamentous fungus Fusarium.</title>
        <authorList>
            <person name="Kim H.-S."/>
            <person name="Busman M."/>
            <person name="Brown D.W."/>
            <person name="Divon H."/>
            <person name="Uhlig S."/>
            <person name="Proctor R.H."/>
        </authorList>
    </citation>
    <scope>NUCLEOTIDE SEQUENCE</scope>
    <source>
        <strain evidence="2">NRRL 31653</strain>
    </source>
</reference>
<proteinExistence type="predicted"/>
<gene>
    <name evidence="2" type="ORF">FAGAP_2886</name>
</gene>
<evidence type="ECO:0000313" key="2">
    <source>
        <dbReference type="EMBL" id="KAF4500919.1"/>
    </source>
</evidence>
<evidence type="ECO:0000256" key="1">
    <source>
        <dbReference type="SAM" id="MobiDB-lite"/>
    </source>
</evidence>
<comment type="caution">
    <text evidence="2">The sequence shown here is derived from an EMBL/GenBank/DDBJ whole genome shotgun (WGS) entry which is preliminary data.</text>
</comment>
<evidence type="ECO:0000313" key="3">
    <source>
        <dbReference type="Proteomes" id="UP000737391"/>
    </source>
</evidence>
<dbReference type="EMBL" id="LUFC02000164">
    <property type="protein sequence ID" value="KAF4500919.1"/>
    <property type="molecule type" value="Genomic_DNA"/>
</dbReference>
<feature type="region of interest" description="Disordered" evidence="1">
    <location>
        <begin position="24"/>
        <end position="57"/>
    </location>
</feature>
<dbReference type="OrthoDB" id="4356994at2759"/>
<keyword evidence="3" id="KW-1185">Reference proteome</keyword>
<dbReference type="AlphaFoldDB" id="A0A9P5BG96"/>
<name>A0A9P5BG96_9HYPO</name>
<sequence length="224" mass="24997">MESLDDLLATPAVPECRDLQCEYGTDSDTEHNFGSVKGRRQMKQKERPELRSGGLMTPFTDGSYIAEDDPGNIQSSNMSEAVVQESEGMHPEFQHMEPDWSEFMFGSPQDISSAPTDTRDFSHDTTFDSTVSMDQVLNSPASFLTSPPLESMLDDDLYPHDSFPFLQSTISTRGTWPTSTEQLHDQGASDYRISSCQCSITAMETWEGFTINILSKHPTSQKSI</sequence>
<accession>A0A9P5BG96</accession>
<dbReference type="Proteomes" id="UP000737391">
    <property type="component" value="Unassembled WGS sequence"/>
</dbReference>
<protein>
    <submittedName>
        <fullName evidence="2">Transcription factor</fullName>
    </submittedName>
</protein>
<organism evidence="2 3">
    <name type="scientific">Fusarium agapanthi</name>
    <dbReference type="NCBI Taxonomy" id="1803897"/>
    <lineage>
        <taxon>Eukaryota</taxon>
        <taxon>Fungi</taxon>
        <taxon>Dikarya</taxon>
        <taxon>Ascomycota</taxon>
        <taxon>Pezizomycotina</taxon>
        <taxon>Sordariomycetes</taxon>
        <taxon>Hypocreomycetidae</taxon>
        <taxon>Hypocreales</taxon>
        <taxon>Nectriaceae</taxon>
        <taxon>Fusarium</taxon>
        <taxon>Fusarium fujikuroi species complex</taxon>
    </lineage>
</organism>